<evidence type="ECO:0000259" key="10">
    <source>
        <dbReference type="Pfam" id="PF01207"/>
    </source>
</evidence>
<evidence type="ECO:0000256" key="2">
    <source>
        <dbReference type="ARBA" id="ARBA00022555"/>
    </source>
</evidence>
<dbReference type="Gene3D" id="3.20.20.70">
    <property type="entry name" value="Aldolase class I"/>
    <property type="match status" value="1"/>
</dbReference>
<protein>
    <recommendedName>
        <fullName evidence="10">DUS-like FMN-binding domain-containing protein</fullName>
    </recommendedName>
</protein>
<dbReference type="PANTHER" id="PTHR42907:SF1">
    <property type="entry name" value="FMN-LINKED OXIDOREDUCTASES SUPERFAMILY PROTEIN"/>
    <property type="match status" value="1"/>
</dbReference>
<feature type="domain" description="DUS-like FMN-binding" evidence="10">
    <location>
        <begin position="20"/>
        <end position="299"/>
    </location>
</feature>
<dbReference type="OrthoDB" id="10262250at2759"/>
<dbReference type="VEuPathDB" id="FungiDB:H257_14696"/>
<dbReference type="EMBL" id="KI913173">
    <property type="protein sequence ID" value="ETV69677.1"/>
    <property type="molecule type" value="Genomic_DNA"/>
</dbReference>
<dbReference type="InterPro" id="IPR018517">
    <property type="entry name" value="tRNA_hU_synthase_CS"/>
</dbReference>
<proteinExistence type="predicted"/>
<dbReference type="SUPFAM" id="SSF51395">
    <property type="entry name" value="FMN-linked oxidoreductases"/>
    <property type="match status" value="1"/>
</dbReference>
<dbReference type="NCBIfam" id="NF008774">
    <property type="entry name" value="PRK11815.1"/>
    <property type="match status" value="1"/>
</dbReference>
<dbReference type="AlphaFoldDB" id="W4FQC1"/>
<evidence type="ECO:0000256" key="1">
    <source>
        <dbReference type="ARBA" id="ARBA00001917"/>
    </source>
</evidence>
<keyword evidence="3" id="KW-0285">Flavoprotein</keyword>
<name>W4FQC1_APHAT</name>
<dbReference type="GeneID" id="20816692"/>
<dbReference type="PANTHER" id="PTHR42907">
    <property type="entry name" value="FMN-LINKED OXIDOREDUCTASES SUPERFAMILY PROTEIN"/>
    <property type="match status" value="1"/>
</dbReference>
<evidence type="ECO:0000256" key="5">
    <source>
        <dbReference type="ARBA" id="ARBA00022694"/>
    </source>
</evidence>
<keyword evidence="6" id="KW-0521">NADP</keyword>
<dbReference type="STRING" id="112090.W4FQC1"/>
<evidence type="ECO:0000256" key="3">
    <source>
        <dbReference type="ARBA" id="ARBA00022630"/>
    </source>
</evidence>
<dbReference type="GO" id="GO:0050660">
    <property type="term" value="F:flavin adenine dinucleotide binding"/>
    <property type="evidence" value="ECO:0007669"/>
    <property type="project" value="InterPro"/>
</dbReference>
<feature type="region of interest" description="Disordered" evidence="9">
    <location>
        <begin position="359"/>
        <end position="384"/>
    </location>
</feature>
<dbReference type="InterPro" id="IPR004653">
    <property type="entry name" value="DusA"/>
</dbReference>
<evidence type="ECO:0000256" key="6">
    <source>
        <dbReference type="ARBA" id="ARBA00022857"/>
    </source>
</evidence>
<dbReference type="InterPro" id="IPR013785">
    <property type="entry name" value="Aldolase_TIM"/>
</dbReference>
<comment type="cofactor">
    <cofactor evidence="1">
        <name>FMN</name>
        <dbReference type="ChEBI" id="CHEBI:58210"/>
    </cofactor>
</comment>
<keyword evidence="8" id="KW-0560">Oxidoreductase</keyword>
<dbReference type="GO" id="GO:0017150">
    <property type="term" value="F:tRNA dihydrouridine synthase activity"/>
    <property type="evidence" value="ECO:0007669"/>
    <property type="project" value="InterPro"/>
</dbReference>
<evidence type="ECO:0000313" key="11">
    <source>
        <dbReference type="EMBL" id="ETV69677.1"/>
    </source>
</evidence>
<keyword evidence="4" id="KW-0288">FMN</keyword>
<dbReference type="CDD" id="cd02801">
    <property type="entry name" value="DUS_like_FMN"/>
    <property type="match status" value="1"/>
</dbReference>
<evidence type="ECO:0000256" key="4">
    <source>
        <dbReference type="ARBA" id="ARBA00022643"/>
    </source>
</evidence>
<dbReference type="PROSITE" id="PS01136">
    <property type="entry name" value="UPF0034"/>
    <property type="match status" value="1"/>
</dbReference>
<organism evidence="11">
    <name type="scientific">Aphanomyces astaci</name>
    <name type="common">Crayfish plague agent</name>
    <dbReference type="NCBI Taxonomy" id="112090"/>
    <lineage>
        <taxon>Eukaryota</taxon>
        <taxon>Sar</taxon>
        <taxon>Stramenopiles</taxon>
        <taxon>Oomycota</taxon>
        <taxon>Saprolegniomycetes</taxon>
        <taxon>Saprolegniales</taxon>
        <taxon>Verrucalvaceae</taxon>
        <taxon>Aphanomyces</taxon>
    </lineage>
</organism>
<evidence type="ECO:0000256" key="9">
    <source>
        <dbReference type="SAM" id="MobiDB-lite"/>
    </source>
</evidence>
<gene>
    <name evidence="11" type="ORF">H257_14696</name>
</gene>
<reference evidence="11" key="1">
    <citation type="submission" date="2013-12" db="EMBL/GenBank/DDBJ databases">
        <title>The Genome Sequence of Aphanomyces astaci APO3.</title>
        <authorList>
            <consortium name="The Broad Institute Genomics Platform"/>
            <person name="Russ C."/>
            <person name="Tyler B."/>
            <person name="van West P."/>
            <person name="Dieguez-Uribeondo J."/>
            <person name="Young S.K."/>
            <person name="Zeng Q."/>
            <person name="Gargeya S."/>
            <person name="Fitzgerald M."/>
            <person name="Abouelleil A."/>
            <person name="Alvarado L."/>
            <person name="Chapman S.B."/>
            <person name="Gainer-Dewar J."/>
            <person name="Goldberg J."/>
            <person name="Griggs A."/>
            <person name="Gujja S."/>
            <person name="Hansen M."/>
            <person name="Howarth C."/>
            <person name="Imamovic A."/>
            <person name="Ireland A."/>
            <person name="Larimer J."/>
            <person name="McCowan C."/>
            <person name="Murphy C."/>
            <person name="Pearson M."/>
            <person name="Poon T.W."/>
            <person name="Priest M."/>
            <person name="Roberts A."/>
            <person name="Saif S."/>
            <person name="Shea T."/>
            <person name="Sykes S."/>
            <person name="Wortman J."/>
            <person name="Nusbaum C."/>
            <person name="Birren B."/>
        </authorList>
    </citation>
    <scope>NUCLEOTIDE SEQUENCE [LARGE SCALE GENOMIC DNA]</scope>
    <source>
        <strain evidence="11">APO3</strain>
    </source>
</reference>
<dbReference type="GO" id="GO:0000049">
    <property type="term" value="F:tRNA binding"/>
    <property type="evidence" value="ECO:0007669"/>
    <property type="project" value="UniProtKB-KW"/>
</dbReference>
<accession>W4FQC1</accession>
<keyword evidence="7" id="KW-0694">RNA-binding</keyword>
<evidence type="ECO:0000256" key="7">
    <source>
        <dbReference type="ARBA" id="ARBA00022884"/>
    </source>
</evidence>
<sequence length="404" mass="45937">MARKPAKSSSPSSRVPIVSVAPMVDVTDRHFRSLIRIMTKRTLLYTPMFLARRVAQRKRHEVAQMLLFRPEELPLAVQLGGNDVRHIMGAARKCQDAGFSEINLNLGCPAGTAQERNFGATLMKPPHDKITHLVRTMTSQLDTPVSVKVRIGVDSHDDYPFFRDFIGRLHAQGGCNRFVVHARKALLDGISTRQNRLDELVPLRHEWVYRLKQEMPHVHIEINGGIKSIDDMQTHLAHPCGLDGVMMGRLARDDPFAFTNIDASLFGDAHIWKHLSPLEGRMEVLRQYAEYALAEQDQGVESRREMLLRPTNQLFQGLPVEKRVFASLLRSPSAADRPQMFGQELLQVLQQLPAAVDSERKHMATQKRWSPRYQQQPPDTPQKRAIKAIQSPFPAWAKKKKPNK</sequence>
<dbReference type="RefSeq" id="XP_009840893.1">
    <property type="nucleotide sequence ID" value="XM_009842591.1"/>
</dbReference>
<dbReference type="Pfam" id="PF01207">
    <property type="entry name" value="Dus"/>
    <property type="match status" value="1"/>
</dbReference>
<keyword evidence="2" id="KW-0820">tRNA-binding</keyword>
<keyword evidence="5" id="KW-0819">tRNA processing</keyword>
<evidence type="ECO:0000256" key="8">
    <source>
        <dbReference type="ARBA" id="ARBA00023002"/>
    </source>
</evidence>
<dbReference type="InterPro" id="IPR035587">
    <property type="entry name" value="DUS-like_FMN-bd"/>
</dbReference>